<evidence type="ECO:0000313" key="4">
    <source>
        <dbReference type="Proteomes" id="UP000054097"/>
    </source>
</evidence>
<accession>A0A0C2XFN3</accession>
<feature type="transmembrane region" description="Helical" evidence="2">
    <location>
        <begin position="231"/>
        <end position="255"/>
    </location>
</feature>
<feature type="compositionally biased region" description="Basic and acidic residues" evidence="1">
    <location>
        <begin position="378"/>
        <end position="388"/>
    </location>
</feature>
<keyword evidence="4" id="KW-1185">Reference proteome</keyword>
<reference evidence="4" key="2">
    <citation type="submission" date="2015-01" db="EMBL/GenBank/DDBJ databases">
        <title>Evolutionary Origins and Diversification of the Mycorrhizal Mutualists.</title>
        <authorList>
            <consortium name="DOE Joint Genome Institute"/>
            <consortium name="Mycorrhizal Genomics Consortium"/>
            <person name="Kohler A."/>
            <person name="Kuo A."/>
            <person name="Nagy L.G."/>
            <person name="Floudas D."/>
            <person name="Copeland A."/>
            <person name="Barry K.W."/>
            <person name="Cichocki N."/>
            <person name="Veneault-Fourrey C."/>
            <person name="LaButti K."/>
            <person name="Lindquist E.A."/>
            <person name="Lipzen A."/>
            <person name="Lundell T."/>
            <person name="Morin E."/>
            <person name="Murat C."/>
            <person name="Riley R."/>
            <person name="Ohm R."/>
            <person name="Sun H."/>
            <person name="Tunlid A."/>
            <person name="Henrissat B."/>
            <person name="Grigoriev I.V."/>
            <person name="Hibbett D.S."/>
            <person name="Martin F."/>
        </authorList>
    </citation>
    <scope>NUCLEOTIDE SEQUENCE [LARGE SCALE GENOMIC DNA]</scope>
    <source>
        <strain evidence="4">MAFF 305830</strain>
    </source>
</reference>
<feature type="compositionally biased region" description="Basic and acidic residues" evidence="1">
    <location>
        <begin position="461"/>
        <end position="470"/>
    </location>
</feature>
<sequence>MMKDFSEMNLTLVGIGDFNATGLYCLDDSPLQNQELFPGCYGICANPDVSGIGNRISLYIQTILTLWLATLTPHPDDTLGAMLAAIAASFTVFVATLAQYAYNSDITFHHTLITINLSNLPTVAFFAGILRLRLQPGIIPLGPKLFATPILILQFIACGVSVFLGVGLNAQVGNSGGANSGNSGRGGEGGWEVAQPQCNNETQVVIFGRSLQFWQTESVENLNDITQAQRIVILVVYGIIVFLPFLSSFICLYLPETGTLRVFATAFHQEKRTNKFALISFFILSNAWTGILIYATEVQIMRNRVLPGEAIWGAGQILAMFLVLIPLLGCIKIFIKEVGDRNTPARRWFKRVKMHKLFGVRFEPHGAGLPNAPSAPDTPRHSQSREPSHAGSIYETKDVESGLRSPAKGSTPTSPRPKSPMSAADQAASRRLSKRGRFEVPKPGDNPIVSPGEDHFDLDEIERSKGDYFGKRPGLSDTRQTTNTLVDNEKRKDKRKSLGSSSIASQSARSLTGNVKVIVKPDGRMSRVISRRSSYVGGNESESGRRNDRDDAQDGKPRRRLSKPRPESSSRVSSSRRSEDGYHSAAEDISRTSSRRASKSGRYDQETIRGRSGYDAEDKDKNDDPLSKYYWDAQRGWLERK</sequence>
<feature type="transmembrane region" description="Helical" evidence="2">
    <location>
        <begin position="315"/>
        <end position="335"/>
    </location>
</feature>
<keyword evidence="2" id="KW-0472">Membrane</keyword>
<organism evidence="3 4">
    <name type="scientific">Serendipita vermifera MAFF 305830</name>
    <dbReference type="NCBI Taxonomy" id="933852"/>
    <lineage>
        <taxon>Eukaryota</taxon>
        <taxon>Fungi</taxon>
        <taxon>Dikarya</taxon>
        <taxon>Basidiomycota</taxon>
        <taxon>Agaricomycotina</taxon>
        <taxon>Agaricomycetes</taxon>
        <taxon>Sebacinales</taxon>
        <taxon>Serendipitaceae</taxon>
        <taxon>Serendipita</taxon>
    </lineage>
</organism>
<feature type="compositionally biased region" description="Polar residues" evidence="1">
    <location>
        <begin position="477"/>
        <end position="486"/>
    </location>
</feature>
<dbReference type="HOGENOM" id="CLU_452766_0_0_1"/>
<keyword evidence="2" id="KW-0812">Transmembrane</keyword>
<feature type="compositionally biased region" description="Low complexity" evidence="1">
    <location>
        <begin position="498"/>
        <end position="511"/>
    </location>
</feature>
<dbReference type="AlphaFoldDB" id="A0A0C2XFN3"/>
<dbReference type="Proteomes" id="UP000054097">
    <property type="component" value="Unassembled WGS sequence"/>
</dbReference>
<proteinExistence type="predicted"/>
<reference evidence="3 4" key="1">
    <citation type="submission" date="2014-04" db="EMBL/GenBank/DDBJ databases">
        <authorList>
            <consortium name="DOE Joint Genome Institute"/>
            <person name="Kuo A."/>
            <person name="Zuccaro A."/>
            <person name="Kohler A."/>
            <person name="Nagy L.G."/>
            <person name="Floudas D."/>
            <person name="Copeland A."/>
            <person name="Barry K.W."/>
            <person name="Cichocki N."/>
            <person name="Veneault-Fourrey C."/>
            <person name="LaButti K."/>
            <person name="Lindquist E.A."/>
            <person name="Lipzen A."/>
            <person name="Lundell T."/>
            <person name="Morin E."/>
            <person name="Murat C."/>
            <person name="Sun H."/>
            <person name="Tunlid A."/>
            <person name="Henrissat B."/>
            <person name="Grigoriev I.V."/>
            <person name="Hibbett D.S."/>
            <person name="Martin F."/>
            <person name="Nordberg H.P."/>
            <person name="Cantor M.N."/>
            <person name="Hua S.X."/>
        </authorList>
    </citation>
    <scope>NUCLEOTIDE SEQUENCE [LARGE SCALE GENOMIC DNA]</scope>
    <source>
        <strain evidence="3 4">MAFF 305830</strain>
    </source>
</reference>
<feature type="transmembrane region" description="Helical" evidence="2">
    <location>
        <begin position="108"/>
        <end position="133"/>
    </location>
</feature>
<feature type="compositionally biased region" description="Basic and acidic residues" evidence="1">
    <location>
        <begin position="576"/>
        <end position="590"/>
    </location>
</feature>
<dbReference type="EMBL" id="KN824296">
    <property type="protein sequence ID" value="KIM27907.1"/>
    <property type="molecule type" value="Genomic_DNA"/>
</dbReference>
<feature type="transmembrane region" description="Helical" evidence="2">
    <location>
        <begin position="145"/>
        <end position="166"/>
    </location>
</feature>
<feature type="transmembrane region" description="Helical" evidence="2">
    <location>
        <begin position="276"/>
        <end position="295"/>
    </location>
</feature>
<feature type="transmembrane region" description="Helical" evidence="2">
    <location>
        <begin position="79"/>
        <end position="102"/>
    </location>
</feature>
<evidence type="ECO:0000256" key="1">
    <source>
        <dbReference type="SAM" id="MobiDB-lite"/>
    </source>
</evidence>
<gene>
    <name evidence="3" type="ORF">M408DRAFT_329825</name>
</gene>
<feature type="compositionally biased region" description="Basic and acidic residues" evidence="1">
    <location>
        <begin position="601"/>
        <end position="626"/>
    </location>
</feature>
<feature type="region of interest" description="Disordered" evidence="1">
    <location>
        <begin position="365"/>
        <end position="641"/>
    </location>
</feature>
<feature type="compositionally biased region" description="Basic and acidic residues" evidence="1">
    <location>
        <begin position="542"/>
        <end position="556"/>
    </location>
</feature>
<evidence type="ECO:0000313" key="3">
    <source>
        <dbReference type="EMBL" id="KIM27907.1"/>
    </source>
</evidence>
<keyword evidence="2" id="KW-1133">Transmembrane helix</keyword>
<protein>
    <submittedName>
        <fullName evidence="3">Uncharacterized protein</fullName>
    </submittedName>
</protein>
<evidence type="ECO:0000256" key="2">
    <source>
        <dbReference type="SAM" id="Phobius"/>
    </source>
</evidence>
<dbReference type="OrthoDB" id="3250813at2759"/>
<name>A0A0C2XFN3_SERVB</name>